<reference evidence="3" key="1">
    <citation type="submission" date="2023-06" db="EMBL/GenBank/DDBJ databases">
        <authorList>
            <person name="Noh H."/>
        </authorList>
    </citation>
    <scope>NUCLEOTIDE SEQUENCE</scope>
    <source>
        <strain evidence="3">DUCC20226</strain>
    </source>
</reference>
<evidence type="ECO:0000313" key="3">
    <source>
        <dbReference type="EMBL" id="KAK2602488.1"/>
    </source>
</evidence>
<dbReference type="Proteomes" id="UP001265746">
    <property type="component" value="Unassembled WGS sequence"/>
</dbReference>
<dbReference type="EMBL" id="JAUJFL010000005">
    <property type="protein sequence ID" value="KAK2602488.1"/>
    <property type="molecule type" value="Genomic_DNA"/>
</dbReference>
<evidence type="ECO:0000313" key="4">
    <source>
        <dbReference type="Proteomes" id="UP001265746"/>
    </source>
</evidence>
<feature type="region of interest" description="Disordered" evidence="1">
    <location>
        <begin position="18"/>
        <end position="52"/>
    </location>
</feature>
<comment type="caution">
    <text evidence="3">The sequence shown here is derived from an EMBL/GenBank/DDBJ whole genome shotgun (WGS) entry which is preliminary data.</text>
</comment>
<gene>
    <name evidence="3" type="ORF">N8I77_009016</name>
</gene>
<evidence type="ECO:0008006" key="5">
    <source>
        <dbReference type="Google" id="ProtNLM"/>
    </source>
</evidence>
<protein>
    <recommendedName>
        <fullName evidence="5">Transmembrane protein</fullName>
    </recommendedName>
</protein>
<keyword evidence="2" id="KW-0812">Transmembrane</keyword>
<organism evidence="3 4">
    <name type="scientific">Phomopsis amygdali</name>
    <name type="common">Fusicoccum amygdali</name>
    <dbReference type="NCBI Taxonomy" id="1214568"/>
    <lineage>
        <taxon>Eukaryota</taxon>
        <taxon>Fungi</taxon>
        <taxon>Dikarya</taxon>
        <taxon>Ascomycota</taxon>
        <taxon>Pezizomycotina</taxon>
        <taxon>Sordariomycetes</taxon>
        <taxon>Sordariomycetidae</taxon>
        <taxon>Diaporthales</taxon>
        <taxon>Diaporthaceae</taxon>
        <taxon>Diaporthe</taxon>
    </lineage>
</organism>
<keyword evidence="4" id="KW-1185">Reference proteome</keyword>
<accession>A0AAD9S8X7</accession>
<dbReference type="AlphaFoldDB" id="A0AAD9S8X7"/>
<name>A0AAD9S8X7_PHOAM</name>
<feature type="region of interest" description="Disordered" evidence="1">
    <location>
        <begin position="285"/>
        <end position="314"/>
    </location>
</feature>
<feature type="transmembrane region" description="Helical" evidence="2">
    <location>
        <begin position="96"/>
        <end position="120"/>
    </location>
</feature>
<feature type="compositionally biased region" description="Basic residues" evidence="1">
    <location>
        <begin position="38"/>
        <end position="52"/>
    </location>
</feature>
<evidence type="ECO:0000256" key="2">
    <source>
        <dbReference type="SAM" id="Phobius"/>
    </source>
</evidence>
<evidence type="ECO:0000256" key="1">
    <source>
        <dbReference type="SAM" id="MobiDB-lite"/>
    </source>
</evidence>
<keyword evidence="2" id="KW-0472">Membrane</keyword>
<keyword evidence="2" id="KW-1133">Transmembrane helix</keyword>
<sequence>MRRDDFPKLQVCELACPSRSETSRTEPNMGTLQLKMPPKNRHRHLSPGRRHTRPQSYLSMEAMPVVRQSTMTSSPLGQSHDVVPDKNNNKTAGLPAGTIVAIVFSGLILIFILTGAYAWASPRYKSRRDRRTMLEERGHYDDDIEMQAHRHARESLLEQESEHVNQSGQHHRHSYVHHEDGVGMGYDDDEDGKEARIEVGTARVAHIRRVPAGSVSITNIGRSKGPVSLGSSKSVRDVVSLPDLAWAETLTTGGGRRPGIAPAPLPRPLPPPTAAAATTTAIPLSATTPNLPTSVKKRQPSGKLQERSESRRAVKKKAIMEWCARGGGFGPYSAAY</sequence>
<proteinExistence type="predicted"/>